<proteinExistence type="predicted"/>
<comment type="caution">
    <text evidence="1">The sequence shown here is derived from an EMBL/GenBank/DDBJ whole genome shotgun (WGS) entry which is preliminary data.</text>
</comment>
<sequence length="165" mass="18821">MIVISRLYSESVVSVTEYRREVTEKVVAFSSVSDSSSNSLIFHHLTPSSSYILFLHKGPMAHWYLLWGCECPVLDSNSVRLNSAKQALLVQFYLPVEGQSRKNIASKESIRRLKVVTNLEVLHDVCRCSPRMKCMVEEMHLMTLDSSNIVHMTNTSLYLAFFSIE</sequence>
<protein>
    <submittedName>
        <fullName evidence="1">Uncharacterized protein</fullName>
    </submittedName>
</protein>
<organism evidence="1 2">
    <name type="scientific">Eumeta variegata</name>
    <name type="common">Bagworm moth</name>
    <name type="synonym">Eumeta japonica</name>
    <dbReference type="NCBI Taxonomy" id="151549"/>
    <lineage>
        <taxon>Eukaryota</taxon>
        <taxon>Metazoa</taxon>
        <taxon>Ecdysozoa</taxon>
        <taxon>Arthropoda</taxon>
        <taxon>Hexapoda</taxon>
        <taxon>Insecta</taxon>
        <taxon>Pterygota</taxon>
        <taxon>Neoptera</taxon>
        <taxon>Endopterygota</taxon>
        <taxon>Lepidoptera</taxon>
        <taxon>Glossata</taxon>
        <taxon>Ditrysia</taxon>
        <taxon>Tineoidea</taxon>
        <taxon>Psychidae</taxon>
        <taxon>Oiketicinae</taxon>
        <taxon>Eumeta</taxon>
    </lineage>
</organism>
<evidence type="ECO:0000313" key="1">
    <source>
        <dbReference type="EMBL" id="GBP55369.1"/>
    </source>
</evidence>
<reference evidence="1 2" key="1">
    <citation type="journal article" date="2019" name="Commun. Biol.">
        <title>The bagworm genome reveals a unique fibroin gene that provides high tensile strength.</title>
        <authorList>
            <person name="Kono N."/>
            <person name="Nakamura H."/>
            <person name="Ohtoshi R."/>
            <person name="Tomita M."/>
            <person name="Numata K."/>
            <person name="Arakawa K."/>
        </authorList>
    </citation>
    <scope>NUCLEOTIDE SEQUENCE [LARGE SCALE GENOMIC DNA]</scope>
</reference>
<dbReference type="AlphaFoldDB" id="A0A4C1WZ51"/>
<dbReference type="Proteomes" id="UP000299102">
    <property type="component" value="Unassembled WGS sequence"/>
</dbReference>
<keyword evidence="2" id="KW-1185">Reference proteome</keyword>
<evidence type="ECO:0000313" key="2">
    <source>
        <dbReference type="Proteomes" id="UP000299102"/>
    </source>
</evidence>
<name>A0A4C1WZ51_EUMVA</name>
<gene>
    <name evidence="1" type="ORF">EVAR_31889_1</name>
</gene>
<accession>A0A4C1WZ51</accession>
<dbReference type="EMBL" id="BGZK01000666">
    <property type="protein sequence ID" value="GBP55369.1"/>
    <property type="molecule type" value="Genomic_DNA"/>
</dbReference>